<dbReference type="SUPFAM" id="SSF51215">
    <property type="entry name" value="Regulatory protein AraC"/>
    <property type="match status" value="1"/>
</dbReference>
<evidence type="ECO:0000256" key="2">
    <source>
        <dbReference type="ARBA" id="ARBA00023125"/>
    </source>
</evidence>
<evidence type="ECO:0000313" key="4">
    <source>
        <dbReference type="EMBL" id="PXY22604.1"/>
    </source>
</evidence>
<dbReference type="PROSITE" id="PS01124">
    <property type="entry name" value="HTH_ARAC_FAMILY_2"/>
    <property type="match status" value="1"/>
</dbReference>
<dbReference type="InterPro" id="IPR037923">
    <property type="entry name" value="HTH-like"/>
</dbReference>
<evidence type="ECO:0000256" key="3">
    <source>
        <dbReference type="ARBA" id="ARBA00023163"/>
    </source>
</evidence>
<dbReference type="InterPro" id="IPR009057">
    <property type="entry name" value="Homeodomain-like_sf"/>
</dbReference>
<dbReference type="Proteomes" id="UP000249915">
    <property type="component" value="Unassembled WGS sequence"/>
</dbReference>
<gene>
    <name evidence="4" type="ORF">BAY60_22530</name>
</gene>
<keyword evidence="3" id="KW-0804">Transcription</keyword>
<proteinExistence type="predicted"/>
<dbReference type="AlphaFoldDB" id="A0A2V4ARE2"/>
<dbReference type="PANTHER" id="PTHR46796:SF6">
    <property type="entry name" value="ARAC SUBFAMILY"/>
    <property type="match status" value="1"/>
</dbReference>
<dbReference type="OrthoDB" id="9799345at2"/>
<keyword evidence="1" id="KW-0805">Transcription regulation</keyword>
<dbReference type="EMBL" id="MASW01000005">
    <property type="protein sequence ID" value="PXY22604.1"/>
    <property type="molecule type" value="Genomic_DNA"/>
</dbReference>
<comment type="caution">
    <text evidence="4">The sequence shown here is derived from an EMBL/GenBank/DDBJ whole genome shotgun (WGS) entry which is preliminary data.</text>
</comment>
<dbReference type="Pfam" id="PF12833">
    <property type="entry name" value="HTH_18"/>
    <property type="match status" value="1"/>
</dbReference>
<dbReference type="GO" id="GO:0043565">
    <property type="term" value="F:sequence-specific DNA binding"/>
    <property type="evidence" value="ECO:0007669"/>
    <property type="project" value="InterPro"/>
</dbReference>
<name>A0A2V4ARE2_9PSEU</name>
<dbReference type="InterPro" id="IPR018060">
    <property type="entry name" value="HTH_AraC"/>
</dbReference>
<accession>A0A2V4ARE2</accession>
<sequence length="334" mass="36685">MVRTTPGSRVLSTREVKRGESVDYWRHVVSDAFVPLQPVADSSEFEGEVRIDQLGTMVVSRVDAQRHEVHRTRALIAREERGYYKLGLQLRGHALLEQDGRETDLGPGDLALYDTDRPYRLAFREPTAMAVFMFPRPRLRLSPAGARLVLARRLAGDAEPASLLAPLFLRLVRGIDAGPPSAAMPLADAVLDLLSALLGEQACDDTEPEPSQDALLLRAKAFIDDNLGDPQLCPDAVAAALHVSTRYLQKLFAADGTGIASWIRGRRLEQCRRDLVRPGTLGRPVSAVGAAWGLPDAAHFSRVFKAAYGFSPREFRARALAAPAPYANRQEQFA</sequence>
<dbReference type="InterPro" id="IPR035418">
    <property type="entry name" value="AraC-bd_2"/>
</dbReference>
<dbReference type="SUPFAM" id="SSF46689">
    <property type="entry name" value="Homeodomain-like"/>
    <property type="match status" value="1"/>
</dbReference>
<reference evidence="4 5" key="1">
    <citation type="submission" date="2016-07" db="EMBL/GenBank/DDBJ databases">
        <title>Draft genome sequence of Prauserella muralis DSM 45305, isolated from a mould-covered wall in an indoor environment.</title>
        <authorList>
            <person name="Ruckert C."/>
            <person name="Albersmeier A."/>
            <person name="Jiang C.-L."/>
            <person name="Jiang Y."/>
            <person name="Kalinowski J."/>
            <person name="Schneider O."/>
            <person name="Winkler A."/>
            <person name="Zotchev S.B."/>
        </authorList>
    </citation>
    <scope>NUCLEOTIDE SEQUENCE [LARGE SCALE GENOMIC DNA]</scope>
    <source>
        <strain evidence="4 5">DSM 45305</strain>
    </source>
</reference>
<dbReference type="SMART" id="SM00342">
    <property type="entry name" value="HTH_ARAC"/>
    <property type="match status" value="1"/>
</dbReference>
<keyword evidence="5" id="KW-1185">Reference proteome</keyword>
<organism evidence="4 5">
    <name type="scientific">Prauserella muralis</name>
    <dbReference type="NCBI Taxonomy" id="588067"/>
    <lineage>
        <taxon>Bacteria</taxon>
        <taxon>Bacillati</taxon>
        <taxon>Actinomycetota</taxon>
        <taxon>Actinomycetes</taxon>
        <taxon>Pseudonocardiales</taxon>
        <taxon>Pseudonocardiaceae</taxon>
        <taxon>Prauserella</taxon>
    </lineage>
</organism>
<protein>
    <submittedName>
        <fullName evidence="4">Transcriptional regulator</fullName>
    </submittedName>
</protein>
<evidence type="ECO:0000256" key="1">
    <source>
        <dbReference type="ARBA" id="ARBA00023015"/>
    </source>
</evidence>
<dbReference type="Pfam" id="PF14525">
    <property type="entry name" value="AraC_binding_2"/>
    <property type="match status" value="1"/>
</dbReference>
<evidence type="ECO:0000313" key="5">
    <source>
        <dbReference type="Proteomes" id="UP000249915"/>
    </source>
</evidence>
<dbReference type="GO" id="GO:0003700">
    <property type="term" value="F:DNA-binding transcription factor activity"/>
    <property type="evidence" value="ECO:0007669"/>
    <property type="project" value="InterPro"/>
</dbReference>
<dbReference type="PANTHER" id="PTHR46796">
    <property type="entry name" value="HTH-TYPE TRANSCRIPTIONAL ACTIVATOR RHAS-RELATED"/>
    <property type="match status" value="1"/>
</dbReference>
<dbReference type="Gene3D" id="1.10.10.60">
    <property type="entry name" value="Homeodomain-like"/>
    <property type="match status" value="1"/>
</dbReference>
<dbReference type="RefSeq" id="WP_112283205.1">
    <property type="nucleotide sequence ID" value="NZ_MASW01000005.1"/>
</dbReference>
<dbReference type="InterPro" id="IPR050204">
    <property type="entry name" value="AraC_XylS_family_regulators"/>
</dbReference>
<keyword evidence="2" id="KW-0238">DNA-binding</keyword>